<accession>A0A3M7G3J3</accession>
<evidence type="ECO:0000313" key="2">
    <source>
        <dbReference type="EMBL" id="RMY95214.1"/>
    </source>
</evidence>
<reference evidence="2 3" key="1">
    <citation type="journal article" date="2018" name="BMC Genomics">
        <title>Genomic evidence for intraspecific hybridization in a clonal and extremely halotolerant yeast.</title>
        <authorList>
            <person name="Gostincar C."/>
            <person name="Stajich J.E."/>
            <person name="Zupancic J."/>
            <person name="Zalar P."/>
            <person name="Gunde-Cimerman N."/>
        </authorList>
    </citation>
    <scope>NUCLEOTIDE SEQUENCE [LARGE SCALE GENOMIC DNA]</scope>
    <source>
        <strain evidence="2 3">EXF-10513</strain>
    </source>
</reference>
<dbReference type="InterPro" id="IPR026893">
    <property type="entry name" value="Tyr/Ser_Pase_IphP-type"/>
</dbReference>
<dbReference type="SUPFAM" id="SSF52799">
    <property type="entry name" value="(Phosphotyrosine protein) phosphatases II"/>
    <property type="match status" value="1"/>
</dbReference>
<dbReference type="EMBL" id="QWIO01000498">
    <property type="protein sequence ID" value="RMY95214.1"/>
    <property type="molecule type" value="Genomic_DNA"/>
</dbReference>
<proteinExistence type="predicted"/>
<feature type="region of interest" description="Disordered" evidence="1">
    <location>
        <begin position="288"/>
        <end position="310"/>
    </location>
</feature>
<dbReference type="InterPro" id="IPR029021">
    <property type="entry name" value="Prot-tyrosine_phosphatase-like"/>
</dbReference>
<dbReference type="AlphaFoldDB" id="A0A3M7G3J3"/>
<dbReference type="GO" id="GO:0004721">
    <property type="term" value="F:phosphoprotein phosphatase activity"/>
    <property type="evidence" value="ECO:0007669"/>
    <property type="project" value="InterPro"/>
</dbReference>
<comment type="caution">
    <text evidence="2">The sequence shown here is derived from an EMBL/GenBank/DDBJ whole genome shotgun (WGS) entry which is preliminary data.</text>
</comment>
<name>A0A3M7G3J3_HORWE</name>
<dbReference type="Gene3D" id="3.90.190.10">
    <property type="entry name" value="Protein tyrosine phosphatase superfamily"/>
    <property type="match status" value="1"/>
</dbReference>
<protein>
    <submittedName>
        <fullName evidence="2">Uncharacterized protein</fullName>
    </submittedName>
</protein>
<evidence type="ECO:0000313" key="3">
    <source>
        <dbReference type="Proteomes" id="UP000269539"/>
    </source>
</evidence>
<sequence>MGEKTSLPSLLNFRDVGLATGNTAALPAGRLYRAYDIDGASEQDRRHLREALGITSLINLWGPPDTFVPRKDDTSQYQEQYPDKIRSFQVLDLNIHEISLRSPAYIANSWKSISWKVKARGFGWALAGQTNNVRKVLDSALQREVDWLKNAADVLAFSKLQIKAIFEALVQKGVRPVLIYGPNTTLTFCLLLGLLGVAEDKISHEYQLTEQNSEAILEYDNVRRKDFGLAAITSFDLPQSFVLDVLNYINSDTLDAARNCPDAMTDALQSPSSQDDLEFPFVLESSLDASSTPNKRSKTGKAGTHATQGKSTAEWFRESIVIVIVGSE</sequence>
<gene>
    <name evidence="2" type="ORF">D0864_05391</name>
</gene>
<organism evidence="2 3">
    <name type="scientific">Hortaea werneckii</name>
    <name type="common">Black yeast</name>
    <name type="synonym">Cladosporium werneckii</name>
    <dbReference type="NCBI Taxonomy" id="91943"/>
    <lineage>
        <taxon>Eukaryota</taxon>
        <taxon>Fungi</taxon>
        <taxon>Dikarya</taxon>
        <taxon>Ascomycota</taxon>
        <taxon>Pezizomycotina</taxon>
        <taxon>Dothideomycetes</taxon>
        <taxon>Dothideomycetidae</taxon>
        <taxon>Mycosphaerellales</taxon>
        <taxon>Teratosphaeriaceae</taxon>
        <taxon>Hortaea</taxon>
    </lineage>
</organism>
<dbReference type="Pfam" id="PF13350">
    <property type="entry name" value="Y_phosphatase3"/>
    <property type="match status" value="1"/>
</dbReference>
<dbReference type="Proteomes" id="UP000269539">
    <property type="component" value="Unassembled WGS sequence"/>
</dbReference>
<dbReference type="VEuPathDB" id="FungiDB:BTJ68_00237"/>
<evidence type="ECO:0000256" key="1">
    <source>
        <dbReference type="SAM" id="MobiDB-lite"/>
    </source>
</evidence>